<dbReference type="AlphaFoldDB" id="A0A7G9GJK5"/>
<dbReference type="RefSeq" id="WP_117453263.1">
    <property type="nucleotide sequence ID" value="NZ_CP060636.1"/>
</dbReference>
<dbReference type="Gene3D" id="1.10.150.240">
    <property type="entry name" value="Putative phosphatase, domain 2"/>
    <property type="match status" value="1"/>
</dbReference>
<dbReference type="InterPro" id="IPR023214">
    <property type="entry name" value="HAD_sf"/>
</dbReference>
<dbReference type="SFLD" id="SFLDG01129">
    <property type="entry name" value="C1.5:_HAD__Beta-PGM__Phosphata"/>
    <property type="match status" value="1"/>
</dbReference>
<protein>
    <submittedName>
        <fullName evidence="1">HAD family phosphatase</fullName>
    </submittedName>
</protein>
<dbReference type="EMBL" id="CP060636">
    <property type="protein sequence ID" value="QNM10987.1"/>
    <property type="molecule type" value="Genomic_DNA"/>
</dbReference>
<gene>
    <name evidence="1" type="ORF">H9Q80_11985</name>
</gene>
<dbReference type="InterPro" id="IPR051806">
    <property type="entry name" value="HAD-like_SPP"/>
</dbReference>
<dbReference type="PANTHER" id="PTHR43481:SF4">
    <property type="entry name" value="GLYCEROL-1-PHOSPHATE PHOSPHOHYDROLASE 1-RELATED"/>
    <property type="match status" value="1"/>
</dbReference>
<dbReference type="CDD" id="cd07505">
    <property type="entry name" value="HAD_BPGM-like"/>
    <property type="match status" value="1"/>
</dbReference>
<dbReference type="Pfam" id="PF00702">
    <property type="entry name" value="Hydrolase"/>
    <property type="match status" value="1"/>
</dbReference>
<dbReference type="InterPro" id="IPR036412">
    <property type="entry name" value="HAD-like_sf"/>
</dbReference>
<dbReference type="KEGG" id="ehn:H9Q80_11985"/>
<dbReference type="NCBIfam" id="TIGR01549">
    <property type="entry name" value="HAD-SF-IA-v1"/>
    <property type="match status" value="1"/>
</dbReference>
<dbReference type="NCBIfam" id="TIGR01509">
    <property type="entry name" value="HAD-SF-IA-v3"/>
    <property type="match status" value="1"/>
</dbReference>
<dbReference type="Proteomes" id="UP000515856">
    <property type="component" value="Chromosome"/>
</dbReference>
<dbReference type="SFLD" id="SFLDS00003">
    <property type="entry name" value="Haloacid_Dehalogenase"/>
    <property type="match status" value="1"/>
</dbReference>
<name>A0A7G9GJK5_9FIRM</name>
<keyword evidence="2" id="KW-1185">Reference proteome</keyword>
<dbReference type="SUPFAM" id="SSF56784">
    <property type="entry name" value="HAD-like"/>
    <property type="match status" value="1"/>
</dbReference>
<sequence length="212" mass="24305">MENKKGVLFDMDGTLINTYENINLKQVLSELKTVPKTLILKILASRVKSFAQLETKIYEEIEDQKEAQCLIDRISKFLVEHYDNTTMKKDALAFLDYLKSNDYKICLCTNNATSLVEHIIQHKQLEGYFDYVITSQQVTRAKPDPQMYLEAVSHIGLSCEDCVVFEDAENGVMAAKNAGIDVIAICDKEKKKFSDCSMIIKDFSDERLYEIF</sequence>
<proteinExistence type="predicted"/>
<reference evidence="1 2" key="1">
    <citation type="submission" date="2020-08" db="EMBL/GenBank/DDBJ databases">
        <authorList>
            <person name="Liu C."/>
            <person name="Sun Q."/>
        </authorList>
    </citation>
    <scope>NUCLEOTIDE SEQUENCE [LARGE SCALE GENOMIC DNA]</scope>
    <source>
        <strain evidence="1 2">NSJ-61</strain>
    </source>
</reference>
<dbReference type="PANTHER" id="PTHR43481">
    <property type="entry name" value="FRUCTOSE-1-PHOSPHATE PHOSPHATASE"/>
    <property type="match status" value="1"/>
</dbReference>
<accession>A0A7G9GJK5</accession>
<dbReference type="InterPro" id="IPR023198">
    <property type="entry name" value="PGP-like_dom2"/>
</dbReference>
<dbReference type="Gene3D" id="3.40.50.1000">
    <property type="entry name" value="HAD superfamily/HAD-like"/>
    <property type="match status" value="1"/>
</dbReference>
<dbReference type="InterPro" id="IPR006439">
    <property type="entry name" value="HAD-SF_hydro_IA"/>
</dbReference>
<evidence type="ECO:0000313" key="2">
    <source>
        <dbReference type="Proteomes" id="UP000515856"/>
    </source>
</evidence>
<organism evidence="1 2">
    <name type="scientific">[Eubacterium] hominis</name>
    <dbReference type="NCBI Taxonomy" id="2764325"/>
    <lineage>
        <taxon>Bacteria</taxon>
        <taxon>Bacillati</taxon>
        <taxon>Bacillota</taxon>
        <taxon>Erysipelotrichia</taxon>
        <taxon>Erysipelotrichales</taxon>
        <taxon>Erysipelotrichaceae</taxon>
        <taxon>Amedibacillus</taxon>
    </lineage>
</organism>
<evidence type="ECO:0000313" key="1">
    <source>
        <dbReference type="EMBL" id="QNM10987.1"/>
    </source>
</evidence>
<dbReference type="GO" id="GO:0050308">
    <property type="term" value="F:sugar-phosphatase activity"/>
    <property type="evidence" value="ECO:0007669"/>
    <property type="project" value="TreeGrafter"/>
</dbReference>